<evidence type="ECO:0000313" key="5">
    <source>
        <dbReference type="Proteomes" id="UP001597158"/>
    </source>
</evidence>
<dbReference type="InterPro" id="IPR050889">
    <property type="entry name" value="Dendritic_Spine_Reg/Scaffold"/>
</dbReference>
<gene>
    <name evidence="4" type="ORF">ACFQ4M_09085</name>
</gene>
<name>A0ABW3WFJ1_9RHOO</name>
<evidence type="ECO:0000256" key="1">
    <source>
        <dbReference type="ARBA" id="ARBA00022737"/>
    </source>
</evidence>
<dbReference type="RefSeq" id="WP_002939575.1">
    <property type="nucleotide sequence ID" value="NZ_JARQZE010000005.1"/>
</dbReference>
<comment type="caution">
    <text evidence="4">The sequence shown here is derived from an EMBL/GenBank/DDBJ whole genome shotgun (WGS) entry which is preliminary data.</text>
</comment>
<dbReference type="Proteomes" id="UP001597158">
    <property type="component" value="Unassembled WGS sequence"/>
</dbReference>
<dbReference type="PROSITE" id="PS50088">
    <property type="entry name" value="ANK_REPEAT"/>
    <property type="match status" value="3"/>
</dbReference>
<dbReference type="InterPro" id="IPR002110">
    <property type="entry name" value="Ankyrin_rpt"/>
</dbReference>
<evidence type="ECO:0000313" key="4">
    <source>
        <dbReference type="EMBL" id="MFD1263737.1"/>
    </source>
</evidence>
<protein>
    <submittedName>
        <fullName evidence="4">Ankyrin repeat domain-containing protein</fullName>
    </submittedName>
</protein>
<dbReference type="Pfam" id="PF12796">
    <property type="entry name" value="Ank_2"/>
    <property type="match status" value="2"/>
</dbReference>
<evidence type="ECO:0000256" key="3">
    <source>
        <dbReference type="PROSITE-ProRule" id="PRU00023"/>
    </source>
</evidence>
<reference evidence="5" key="1">
    <citation type="journal article" date="2019" name="Int. J. Syst. Evol. Microbiol.">
        <title>The Global Catalogue of Microorganisms (GCM) 10K type strain sequencing project: providing services to taxonomists for standard genome sequencing and annotation.</title>
        <authorList>
            <consortium name="The Broad Institute Genomics Platform"/>
            <consortium name="The Broad Institute Genome Sequencing Center for Infectious Disease"/>
            <person name="Wu L."/>
            <person name="Ma J."/>
        </authorList>
    </citation>
    <scope>NUCLEOTIDE SEQUENCE [LARGE SCALE GENOMIC DNA]</scope>
    <source>
        <strain evidence="5">CCUG 48884</strain>
    </source>
</reference>
<sequence length="242" mass="25630">MSPDQPDVRVADTSAATLRRFLLVGLLATASLISAPAFANSYEAALSSARLGDTRQLVGLLNRGIDPNTVDANGNTLLILAAREGQLATVEALLRYRVRIDYRNLAGDSALMLAVLHGHAQVVEALINASATLDHEGWAPVHYAAFEGRDAILDRLLVAGVDVNARAPNQATALMLAARNGHVGVVRRLLSLPQIELNALNEAGLSADAWAAQNGNTDIAELIAAERKRRGLAAPAIRLTID</sequence>
<feature type="repeat" description="ANK" evidence="3">
    <location>
        <begin position="106"/>
        <end position="138"/>
    </location>
</feature>
<dbReference type="EMBL" id="JBHTMC010000020">
    <property type="protein sequence ID" value="MFD1263737.1"/>
    <property type="molecule type" value="Genomic_DNA"/>
</dbReference>
<feature type="repeat" description="ANK" evidence="3">
    <location>
        <begin position="73"/>
        <end position="105"/>
    </location>
</feature>
<dbReference type="SMART" id="SM00248">
    <property type="entry name" value="ANK"/>
    <property type="match status" value="4"/>
</dbReference>
<dbReference type="PANTHER" id="PTHR24166">
    <property type="entry name" value="ROLLING PEBBLES, ISOFORM B"/>
    <property type="match status" value="1"/>
</dbReference>
<keyword evidence="1" id="KW-0677">Repeat</keyword>
<proteinExistence type="predicted"/>
<evidence type="ECO:0000256" key="2">
    <source>
        <dbReference type="ARBA" id="ARBA00023043"/>
    </source>
</evidence>
<dbReference type="PANTHER" id="PTHR24166:SF48">
    <property type="entry name" value="PROTEIN VAPYRIN"/>
    <property type="match status" value="1"/>
</dbReference>
<accession>A0ABW3WFJ1</accession>
<organism evidence="4 5">
    <name type="scientific">Thauera mechernichensis</name>
    <dbReference type="NCBI Taxonomy" id="82788"/>
    <lineage>
        <taxon>Bacteria</taxon>
        <taxon>Pseudomonadati</taxon>
        <taxon>Pseudomonadota</taxon>
        <taxon>Betaproteobacteria</taxon>
        <taxon>Rhodocyclales</taxon>
        <taxon>Zoogloeaceae</taxon>
        <taxon>Thauera</taxon>
    </lineage>
</organism>
<dbReference type="PROSITE" id="PS50297">
    <property type="entry name" value="ANK_REP_REGION"/>
    <property type="match status" value="2"/>
</dbReference>
<dbReference type="Gene3D" id="1.25.40.20">
    <property type="entry name" value="Ankyrin repeat-containing domain"/>
    <property type="match status" value="2"/>
</dbReference>
<dbReference type="SUPFAM" id="SSF48403">
    <property type="entry name" value="Ankyrin repeat"/>
    <property type="match status" value="1"/>
</dbReference>
<feature type="repeat" description="ANK" evidence="3">
    <location>
        <begin position="136"/>
        <end position="168"/>
    </location>
</feature>
<keyword evidence="5" id="KW-1185">Reference proteome</keyword>
<dbReference type="InterPro" id="IPR036770">
    <property type="entry name" value="Ankyrin_rpt-contain_sf"/>
</dbReference>
<keyword evidence="2 3" id="KW-0040">ANK repeat</keyword>